<accession>A0A8K0JID9</accession>
<evidence type="ECO:0000256" key="6">
    <source>
        <dbReference type="SAM" id="MobiDB-lite"/>
    </source>
</evidence>
<keyword evidence="2" id="KW-0805">Transcription regulation</keyword>
<feature type="domain" description="Zn(2)-C6 fungal-type" evidence="7">
    <location>
        <begin position="22"/>
        <end position="52"/>
    </location>
</feature>
<dbReference type="PROSITE" id="PS00463">
    <property type="entry name" value="ZN2_CY6_FUNGAL_1"/>
    <property type="match status" value="1"/>
</dbReference>
<evidence type="ECO:0000259" key="7">
    <source>
        <dbReference type="PROSITE" id="PS50048"/>
    </source>
</evidence>
<dbReference type="SMART" id="SM00066">
    <property type="entry name" value="GAL4"/>
    <property type="match status" value="1"/>
</dbReference>
<feature type="region of interest" description="Disordered" evidence="6">
    <location>
        <begin position="702"/>
        <end position="731"/>
    </location>
</feature>
<feature type="compositionally biased region" description="Basic and acidic residues" evidence="6">
    <location>
        <begin position="11"/>
        <end position="21"/>
    </location>
</feature>
<dbReference type="SUPFAM" id="SSF57701">
    <property type="entry name" value="Zn2/Cys6 DNA-binding domain"/>
    <property type="match status" value="1"/>
</dbReference>
<dbReference type="CDD" id="cd00067">
    <property type="entry name" value="GAL4"/>
    <property type="match status" value="1"/>
</dbReference>
<dbReference type="InterPro" id="IPR051711">
    <property type="entry name" value="Stress_Response_Reg"/>
</dbReference>
<dbReference type="Pfam" id="PF00172">
    <property type="entry name" value="Zn_clus"/>
    <property type="match status" value="1"/>
</dbReference>
<comment type="subcellular location">
    <subcellularLocation>
        <location evidence="1">Nucleus</location>
    </subcellularLocation>
</comment>
<dbReference type="PANTHER" id="PTHR47540">
    <property type="entry name" value="THIAMINE REPRESSIBLE GENES REGULATORY PROTEIN THI5"/>
    <property type="match status" value="1"/>
</dbReference>
<dbReference type="InterPro" id="IPR001138">
    <property type="entry name" value="Zn2Cys6_DnaBD"/>
</dbReference>
<keyword evidence="5" id="KW-0539">Nucleus</keyword>
<evidence type="ECO:0000256" key="1">
    <source>
        <dbReference type="ARBA" id="ARBA00004123"/>
    </source>
</evidence>
<sequence length="786" mass="85868">MSDAGSAAPSKLEDRPTTLRKSCDACHRAKQKCSGHKPSCVRCRQSGWNCVYAPRARRKVVPRKTSAEPTEATRARKEKNGSDADSPGLNFLPERREEPEAGPSRLRDSPVKRPTKRRKGGDAGELDVTYSYSDSPYNGHDKGFMRARGEGGSGYVRRDAQGREMLMTAREYLQCLQADGHLNSLDLSAFLSLVEPRDPSLTPIPLSIPRSPPVENEGQEIDKMIMVSISEETPADLQVHSDPYDEQPFEEEDVEITIGTNVVPEDDSPTLIHFAVEESADMRFFARSNSMPPVSSLPPLEMTSFLASQVPPYSPRSHYLTEGLDLAASSRTPVLSTFDDAMALVRPPTTNGWSTSIPITKPYDPQTIITQSHYASSPLTPMHIDSRDTRPPSEMSSTTWEFVGLGQAAAYRTHSSLQRAHSVPQSPFPTQHFGSIPHVTGPVSVIGDFGTTSGTEFPAPSPYAVVTVVSNGVMSRHDGFMASTAGLPDHRASPDVDVDMSGLLNNEMEEDENGVRQVTVVSVQSDKPKFTPTLNWNSTATTMPTSSITKDSEGEIDTACHHLADISHTLFAINTLGKPKDMALVDIFPQLGRAIEILLVAVTCASCATLPMTSLAHLALLSRICDILRYPHPITPSPLPLIVAGGSITMTGLAPEMEVHIVDVIWANWRGSSVQKVCALMKKEARETLGRIAEEEIKQRAQAEEADKSGREHEEFMVEGTLPNCSQPPESRGQQYIVRELNGVIFHEPVKDSTEAAQPTFKTGPEGSRAKFIVDAIEILSRIPSK</sequence>
<name>A0A8K0JID9_9TREE</name>
<evidence type="ECO:0000313" key="8">
    <source>
        <dbReference type="EMBL" id="KAG7530920.1"/>
    </source>
</evidence>
<proteinExistence type="predicted"/>
<dbReference type="GO" id="GO:0000981">
    <property type="term" value="F:DNA-binding transcription factor activity, RNA polymerase II-specific"/>
    <property type="evidence" value="ECO:0007669"/>
    <property type="project" value="InterPro"/>
</dbReference>
<evidence type="ECO:0000256" key="4">
    <source>
        <dbReference type="ARBA" id="ARBA00023163"/>
    </source>
</evidence>
<feature type="compositionally biased region" description="Basic and acidic residues" evidence="6">
    <location>
        <begin position="71"/>
        <end position="82"/>
    </location>
</feature>
<dbReference type="PANTHER" id="PTHR47540:SF2">
    <property type="entry name" value="ZN(II)2CYS6 TRANSCRIPTION FACTOR (EUROFUNG)"/>
    <property type="match status" value="1"/>
</dbReference>
<dbReference type="Gene3D" id="4.10.240.10">
    <property type="entry name" value="Zn(2)-C6 fungal-type DNA-binding domain"/>
    <property type="match status" value="1"/>
</dbReference>
<reference evidence="8" key="1">
    <citation type="submission" date="2020-04" db="EMBL/GenBank/DDBJ databases">
        <title>Analysis of mating type loci in Filobasidium floriforme.</title>
        <authorList>
            <person name="Nowrousian M."/>
        </authorList>
    </citation>
    <scope>NUCLEOTIDE SEQUENCE</scope>
    <source>
        <strain evidence="8">CBS 6242</strain>
    </source>
</reference>
<keyword evidence="4" id="KW-0804">Transcription</keyword>
<evidence type="ECO:0000256" key="5">
    <source>
        <dbReference type="ARBA" id="ARBA00023242"/>
    </source>
</evidence>
<dbReference type="GO" id="GO:0005634">
    <property type="term" value="C:nucleus"/>
    <property type="evidence" value="ECO:0007669"/>
    <property type="project" value="UniProtKB-SubCell"/>
</dbReference>
<gene>
    <name evidence="8" type="ORF">FFLO_04698</name>
</gene>
<feature type="region of interest" description="Disordered" evidence="6">
    <location>
        <begin position="1"/>
        <end position="21"/>
    </location>
</feature>
<evidence type="ECO:0000313" key="9">
    <source>
        <dbReference type="Proteomes" id="UP000812966"/>
    </source>
</evidence>
<dbReference type="EMBL" id="JABELV010000104">
    <property type="protein sequence ID" value="KAG7530920.1"/>
    <property type="molecule type" value="Genomic_DNA"/>
</dbReference>
<feature type="compositionally biased region" description="Basic and acidic residues" evidence="6">
    <location>
        <begin position="702"/>
        <end position="716"/>
    </location>
</feature>
<dbReference type="AlphaFoldDB" id="A0A8K0JID9"/>
<dbReference type="InterPro" id="IPR036864">
    <property type="entry name" value="Zn2-C6_fun-type_DNA-bd_sf"/>
</dbReference>
<protein>
    <recommendedName>
        <fullName evidence="7">Zn(2)-C6 fungal-type domain-containing protein</fullName>
    </recommendedName>
</protein>
<dbReference type="PROSITE" id="PS50048">
    <property type="entry name" value="ZN2_CY6_FUNGAL_2"/>
    <property type="match status" value="1"/>
</dbReference>
<feature type="region of interest" description="Disordered" evidence="6">
    <location>
        <begin position="59"/>
        <end position="134"/>
    </location>
</feature>
<dbReference type="GO" id="GO:0008270">
    <property type="term" value="F:zinc ion binding"/>
    <property type="evidence" value="ECO:0007669"/>
    <property type="project" value="InterPro"/>
</dbReference>
<feature type="compositionally biased region" description="Polar residues" evidence="6">
    <location>
        <begin position="416"/>
        <end position="433"/>
    </location>
</feature>
<dbReference type="GO" id="GO:0043565">
    <property type="term" value="F:sequence-specific DNA binding"/>
    <property type="evidence" value="ECO:0007669"/>
    <property type="project" value="TreeGrafter"/>
</dbReference>
<feature type="region of interest" description="Disordered" evidence="6">
    <location>
        <begin position="416"/>
        <end position="435"/>
    </location>
</feature>
<keyword evidence="9" id="KW-1185">Reference proteome</keyword>
<dbReference type="GO" id="GO:0045944">
    <property type="term" value="P:positive regulation of transcription by RNA polymerase II"/>
    <property type="evidence" value="ECO:0007669"/>
    <property type="project" value="TreeGrafter"/>
</dbReference>
<evidence type="ECO:0000256" key="3">
    <source>
        <dbReference type="ARBA" id="ARBA00023125"/>
    </source>
</evidence>
<organism evidence="8 9">
    <name type="scientific">Filobasidium floriforme</name>
    <dbReference type="NCBI Taxonomy" id="5210"/>
    <lineage>
        <taxon>Eukaryota</taxon>
        <taxon>Fungi</taxon>
        <taxon>Dikarya</taxon>
        <taxon>Basidiomycota</taxon>
        <taxon>Agaricomycotina</taxon>
        <taxon>Tremellomycetes</taxon>
        <taxon>Filobasidiales</taxon>
        <taxon>Filobasidiaceae</taxon>
        <taxon>Filobasidium</taxon>
    </lineage>
</organism>
<evidence type="ECO:0000256" key="2">
    <source>
        <dbReference type="ARBA" id="ARBA00023015"/>
    </source>
</evidence>
<comment type="caution">
    <text evidence="8">The sequence shown here is derived from an EMBL/GenBank/DDBJ whole genome shotgun (WGS) entry which is preliminary data.</text>
</comment>
<keyword evidence="3" id="KW-0238">DNA-binding</keyword>
<dbReference type="Proteomes" id="UP000812966">
    <property type="component" value="Unassembled WGS sequence"/>
</dbReference>
<feature type="compositionally biased region" description="Basic and acidic residues" evidence="6">
    <location>
        <begin position="93"/>
        <end position="111"/>
    </location>
</feature>